<evidence type="ECO:0000313" key="2">
    <source>
        <dbReference type="EMBL" id="PWN99848.1"/>
    </source>
</evidence>
<dbReference type="EMBL" id="KZ819287">
    <property type="protein sequence ID" value="PWN99848.1"/>
    <property type="molecule type" value="Genomic_DNA"/>
</dbReference>
<dbReference type="AlphaFoldDB" id="A0A316ZFP6"/>
<organism evidence="2 3">
    <name type="scientific">Tilletiopsis washingtonensis</name>
    <dbReference type="NCBI Taxonomy" id="58919"/>
    <lineage>
        <taxon>Eukaryota</taxon>
        <taxon>Fungi</taxon>
        <taxon>Dikarya</taxon>
        <taxon>Basidiomycota</taxon>
        <taxon>Ustilaginomycotina</taxon>
        <taxon>Exobasidiomycetes</taxon>
        <taxon>Entylomatales</taxon>
        <taxon>Entylomatales incertae sedis</taxon>
        <taxon>Tilletiopsis</taxon>
    </lineage>
</organism>
<sequence>MAAAATRTGAAPPTSTAACNRGTIQRLLNSTYMPSDFACGHCGPSPAVIQGACCAGELFNGTLLAPAALAGLTFCTPAANISRGSAFAACVYGAQGSQESLPGYSSAFCAPRVEGDSADVDPFASSMVSSDNDANNEDMPTNSSVTAPIIINGSTCNATTITRLLASSYAPSDFLCGFCGPTPAAVGPACCASELYNGTLVAPSELYGLSYCAATNATRTQPASWADCVRGVQQDLPATAYFCAPRGSSDPFASTTGGSNSNSNGSAPFGSTNKPDAAAASARPALKNFFAVAVVGALLASSLSL</sequence>
<dbReference type="GeneID" id="37271528"/>
<proteinExistence type="predicted"/>
<feature type="compositionally biased region" description="Low complexity" evidence="1">
    <location>
        <begin position="254"/>
        <end position="266"/>
    </location>
</feature>
<feature type="region of interest" description="Disordered" evidence="1">
    <location>
        <begin position="253"/>
        <end position="274"/>
    </location>
</feature>
<evidence type="ECO:0000313" key="3">
    <source>
        <dbReference type="Proteomes" id="UP000245946"/>
    </source>
</evidence>
<dbReference type="Proteomes" id="UP000245946">
    <property type="component" value="Unassembled WGS sequence"/>
</dbReference>
<gene>
    <name evidence="2" type="ORF">FA09DRAFT_337333</name>
</gene>
<dbReference type="RefSeq" id="XP_025600127.1">
    <property type="nucleotide sequence ID" value="XM_025743984.1"/>
</dbReference>
<dbReference type="PROSITE" id="PS51257">
    <property type="entry name" value="PROKAR_LIPOPROTEIN"/>
    <property type="match status" value="1"/>
</dbReference>
<evidence type="ECO:0000256" key="1">
    <source>
        <dbReference type="SAM" id="MobiDB-lite"/>
    </source>
</evidence>
<reference evidence="2 3" key="1">
    <citation type="journal article" date="2018" name="Mol. Biol. Evol.">
        <title>Broad Genomic Sampling Reveals a Smut Pathogenic Ancestry of the Fungal Clade Ustilaginomycotina.</title>
        <authorList>
            <person name="Kijpornyongpan T."/>
            <person name="Mondo S.J."/>
            <person name="Barry K."/>
            <person name="Sandor L."/>
            <person name="Lee J."/>
            <person name="Lipzen A."/>
            <person name="Pangilinan J."/>
            <person name="LaButti K."/>
            <person name="Hainaut M."/>
            <person name="Henrissat B."/>
            <person name="Grigoriev I.V."/>
            <person name="Spatafora J.W."/>
            <person name="Aime M.C."/>
        </authorList>
    </citation>
    <scope>NUCLEOTIDE SEQUENCE [LARGE SCALE GENOMIC DNA]</scope>
    <source>
        <strain evidence="2 3">MCA 4186</strain>
    </source>
</reference>
<keyword evidence="3" id="KW-1185">Reference proteome</keyword>
<accession>A0A316ZFP6</accession>
<protein>
    <submittedName>
        <fullName evidence="2">Uncharacterized protein</fullName>
    </submittedName>
</protein>
<name>A0A316ZFP6_9BASI</name>